<dbReference type="PANTHER" id="PTHR37423:SF2">
    <property type="entry name" value="MEMBRANE-BOUND LYTIC MUREIN TRANSGLYCOSYLASE C"/>
    <property type="match status" value="1"/>
</dbReference>
<dbReference type="AlphaFoldDB" id="A0A4P8L4K9"/>
<dbReference type="Gene3D" id="1.10.530.10">
    <property type="match status" value="1"/>
</dbReference>
<name>A0A4P8L4K9_9BACT</name>
<keyword evidence="4" id="KW-1185">Reference proteome</keyword>
<dbReference type="SMART" id="SM00257">
    <property type="entry name" value="LysM"/>
    <property type="match status" value="1"/>
</dbReference>
<evidence type="ECO:0000313" key="3">
    <source>
        <dbReference type="EMBL" id="QCQ22820.1"/>
    </source>
</evidence>
<dbReference type="CDD" id="cd00118">
    <property type="entry name" value="LysM"/>
    <property type="match status" value="1"/>
</dbReference>
<dbReference type="InterPro" id="IPR023346">
    <property type="entry name" value="Lysozyme-like_dom_sf"/>
</dbReference>
<sequence>MDPMLRRPRGRKSLTFSVKWRSARELPGRLPLWPGGFMEAAASRGNSPGEFTKDWTTAMNGAFQRLMVVGFAVLCLGSGPVACASENRTAQAQAPSEPSAPAEPAVWVPFIPTPTEMDLCGEAVPLGDEEVWERFDREFTIVVYSHAQVYLWLKRAERFFPWFEDELERRGLPRDLKYVAVAESDLQHTAASPMGAVGIWQFIPATGNRYGLNAKGVIDERYDFEKATGSALNYLKDLHDMFGNWALAIAAYNCGEGRVRQELAQQKVRDYYSLKLPLETERYVFRILAIKAVLSDPARYGYALPAGAGYKMPDVETVSVRFPATVPIQAVADLAGITYREFKRLNPSFRSSDIPSGTYLLRFPKGRGDRVAEGAEALAERFKPRAVVHTVRSGDTLSGIARRYGVTTDEIKRWNGLRSNIIRTGQRLQIQR</sequence>
<dbReference type="Gene3D" id="3.10.350.10">
    <property type="entry name" value="LysM domain"/>
    <property type="match status" value="1"/>
</dbReference>
<feature type="domain" description="LysM" evidence="2">
    <location>
        <begin position="387"/>
        <end position="430"/>
    </location>
</feature>
<dbReference type="SUPFAM" id="SSF53955">
    <property type="entry name" value="Lysozyme-like"/>
    <property type="match status" value="1"/>
</dbReference>
<reference evidence="3 4" key="2">
    <citation type="submission" date="2019-05" db="EMBL/GenBank/DDBJ databases">
        <authorList>
            <person name="Suflita J.M."/>
            <person name="Marks C.R."/>
        </authorList>
    </citation>
    <scope>NUCLEOTIDE SEQUENCE [LARGE SCALE GENOMIC DNA]</scope>
    <source>
        <strain evidence="3 4">ALDC</strain>
    </source>
</reference>
<evidence type="ECO:0000256" key="1">
    <source>
        <dbReference type="ARBA" id="ARBA00007734"/>
    </source>
</evidence>
<dbReference type="PANTHER" id="PTHR37423">
    <property type="entry name" value="SOLUBLE LYTIC MUREIN TRANSGLYCOSYLASE-RELATED"/>
    <property type="match status" value="1"/>
</dbReference>
<dbReference type="EMBL" id="CP040098">
    <property type="protein sequence ID" value="QCQ22820.1"/>
    <property type="molecule type" value="Genomic_DNA"/>
</dbReference>
<gene>
    <name evidence="3" type="ORF">FDQ92_11930</name>
</gene>
<dbReference type="PROSITE" id="PS51782">
    <property type="entry name" value="LYSM"/>
    <property type="match status" value="1"/>
</dbReference>
<dbReference type="Pfam" id="PF01476">
    <property type="entry name" value="LysM"/>
    <property type="match status" value="1"/>
</dbReference>
<evidence type="ECO:0000259" key="2">
    <source>
        <dbReference type="PROSITE" id="PS51782"/>
    </source>
</evidence>
<evidence type="ECO:0000313" key="4">
    <source>
        <dbReference type="Proteomes" id="UP000298602"/>
    </source>
</evidence>
<dbReference type="InterPro" id="IPR036779">
    <property type="entry name" value="LysM_dom_sf"/>
</dbReference>
<dbReference type="OrthoDB" id="9815002at2"/>
<dbReference type="KEGG" id="dax:FDQ92_11930"/>
<dbReference type="Pfam" id="PF01464">
    <property type="entry name" value="SLT"/>
    <property type="match status" value="1"/>
</dbReference>
<comment type="similarity">
    <text evidence="1">Belongs to the transglycosylase Slt family.</text>
</comment>
<proteinExistence type="inferred from homology"/>
<organism evidence="3 4">
    <name type="scientific">Desulfoglaeba alkanexedens ALDC</name>
    <dbReference type="NCBI Taxonomy" id="980445"/>
    <lineage>
        <taxon>Bacteria</taxon>
        <taxon>Pseudomonadati</taxon>
        <taxon>Thermodesulfobacteriota</taxon>
        <taxon>Syntrophobacteria</taxon>
        <taxon>Syntrophobacterales</taxon>
        <taxon>Syntrophobacteraceae</taxon>
        <taxon>Desulfoglaeba</taxon>
    </lineage>
</organism>
<dbReference type="CDD" id="cd16894">
    <property type="entry name" value="MltD-like"/>
    <property type="match status" value="1"/>
</dbReference>
<reference evidence="3 4" key="1">
    <citation type="submission" date="2019-05" db="EMBL/GenBank/DDBJ databases">
        <title>The Complete Genome Sequence of the n-alkane-degrading Desulfoglaeba alkanexedens ALDC reveals multiple alkylsuccinate synthase gene clusters.</title>
        <authorList>
            <person name="Callaghan A.V."/>
            <person name="Davidova I.A."/>
            <person name="Duncan K.E."/>
            <person name="Morris B."/>
            <person name="McInerney M.J."/>
        </authorList>
    </citation>
    <scope>NUCLEOTIDE SEQUENCE [LARGE SCALE GENOMIC DNA]</scope>
    <source>
        <strain evidence="3 4">ALDC</strain>
    </source>
</reference>
<dbReference type="InterPro" id="IPR008258">
    <property type="entry name" value="Transglycosylase_SLT_dom_1"/>
</dbReference>
<dbReference type="SUPFAM" id="SSF54106">
    <property type="entry name" value="LysM domain"/>
    <property type="match status" value="1"/>
</dbReference>
<dbReference type="Proteomes" id="UP000298602">
    <property type="component" value="Chromosome"/>
</dbReference>
<accession>A0A4P8L4K9</accession>
<protein>
    <submittedName>
        <fullName evidence="3">LysM peptidoglycan-binding domain-containing protein</fullName>
    </submittedName>
</protein>
<dbReference type="InterPro" id="IPR018392">
    <property type="entry name" value="LysM"/>
</dbReference>